<dbReference type="WBParaSite" id="nRc.2.0.1.t28843-RA">
    <property type="protein sequence ID" value="nRc.2.0.1.t28843-RA"/>
    <property type="gene ID" value="nRc.2.0.1.g28843"/>
</dbReference>
<keyword evidence="1" id="KW-1185">Reference proteome</keyword>
<dbReference type="AlphaFoldDB" id="A0A915JRW1"/>
<name>A0A915JRW1_ROMCU</name>
<evidence type="ECO:0000313" key="2">
    <source>
        <dbReference type="WBParaSite" id="nRc.2.0.1.t28843-RA"/>
    </source>
</evidence>
<proteinExistence type="predicted"/>
<reference evidence="2" key="1">
    <citation type="submission" date="2022-11" db="UniProtKB">
        <authorList>
            <consortium name="WormBaseParasite"/>
        </authorList>
    </citation>
    <scope>IDENTIFICATION</scope>
</reference>
<evidence type="ECO:0000313" key="1">
    <source>
        <dbReference type="Proteomes" id="UP000887565"/>
    </source>
</evidence>
<accession>A0A915JRW1</accession>
<dbReference type="Proteomes" id="UP000887565">
    <property type="component" value="Unplaced"/>
</dbReference>
<protein>
    <submittedName>
        <fullName evidence="2">Uncharacterized protein</fullName>
    </submittedName>
</protein>
<sequence>MISLTIRNTLNTAPYTPDNPKTAPNITANNILSAFLEGLYTYSIPLTVPCHTSPCAAPHGASRCQLSASRYGRPATTVGQTAQSATRYTIVSMNRKSGFARRCAIPRGTSRRNKYPWIQDHQRDIDGFR</sequence>
<organism evidence="1 2">
    <name type="scientific">Romanomermis culicivorax</name>
    <name type="common">Nematode worm</name>
    <dbReference type="NCBI Taxonomy" id="13658"/>
    <lineage>
        <taxon>Eukaryota</taxon>
        <taxon>Metazoa</taxon>
        <taxon>Ecdysozoa</taxon>
        <taxon>Nematoda</taxon>
        <taxon>Enoplea</taxon>
        <taxon>Dorylaimia</taxon>
        <taxon>Mermithida</taxon>
        <taxon>Mermithoidea</taxon>
        <taxon>Mermithidae</taxon>
        <taxon>Romanomermis</taxon>
    </lineage>
</organism>